<gene>
    <name evidence="3" type="ORF">GS399_03580</name>
</gene>
<dbReference type="InterPro" id="IPR014710">
    <property type="entry name" value="RmlC-like_jellyroll"/>
</dbReference>
<evidence type="ECO:0000256" key="1">
    <source>
        <dbReference type="ARBA" id="ARBA00022723"/>
    </source>
</evidence>
<dbReference type="AlphaFoldDB" id="A0A7K1Y6H6"/>
<dbReference type="InterPro" id="IPR011051">
    <property type="entry name" value="RmlC_Cupin_sf"/>
</dbReference>
<dbReference type="InterPro" id="IPR051610">
    <property type="entry name" value="GPI/OXD"/>
</dbReference>
<dbReference type="PANTHER" id="PTHR35848:SF9">
    <property type="entry name" value="SLL1358 PROTEIN"/>
    <property type="match status" value="1"/>
</dbReference>
<organism evidence="3 4">
    <name type="scientific">Hufsiella arboris</name>
    <dbReference type="NCBI Taxonomy" id="2695275"/>
    <lineage>
        <taxon>Bacteria</taxon>
        <taxon>Pseudomonadati</taxon>
        <taxon>Bacteroidota</taxon>
        <taxon>Sphingobacteriia</taxon>
        <taxon>Sphingobacteriales</taxon>
        <taxon>Sphingobacteriaceae</taxon>
        <taxon>Hufsiella</taxon>
    </lineage>
</organism>
<dbReference type="RefSeq" id="WP_160843197.1">
    <property type="nucleotide sequence ID" value="NZ_WVHT01000001.1"/>
</dbReference>
<keyword evidence="4" id="KW-1185">Reference proteome</keyword>
<dbReference type="PANTHER" id="PTHR35848">
    <property type="entry name" value="OXALATE-BINDING PROTEIN"/>
    <property type="match status" value="1"/>
</dbReference>
<evidence type="ECO:0000313" key="4">
    <source>
        <dbReference type="Proteomes" id="UP000466586"/>
    </source>
</evidence>
<name>A0A7K1Y6H6_9SPHI</name>
<dbReference type="Gene3D" id="2.60.120.10">
    <property type="entry name" value="Jelly Rolls"/>
    <property type="match status" value="1"/>
</dbReference>
<dbReference type="Pfam" id="PF07883">
    <property type="entry name" value="Cupin_2"/>
    <property type="match status" value="1"/>
</dbReference>
<evidence type="ECO:0000313" key="3">
    <source>
        <dbReference type="EMBL" id="MXV50040.1"/>
    </source>
</evidence>
<feature type="domain" description="Cupin type-2" evidence="2">
    <location>
        <begin position="35"/>
        <end position="99"/>
    </location>
</feature>
<dbReference type="EMBL" id="WVHT01000001">
    <property type="protein sequence ID" value="MXV50040.1"/>
    <property type="molecule type" value="Genomic_DNA"/>
</dbReference>
<dbReference type="SUPFAM" id="SSF51182">
    <property type="entry name" value="RmlC-like cupins"/>
    <property type="match status" value="1"/>
</dbReference>
<comment type="caution">
    <text evidence="3">The sequence shown here is derived from an EMBL/GenBank/DDBJ whole genome shotgun (WGS) entry which is preliminary data.</text>
</comment>
<evidence type="ECO:0000259" key="2">
    <source>
        <dbReference type="Pfam" id="PF07883"/>
    </source>
</evidence>
<dbReference type="InterPro" id="IPR013096">
    <property type="entry name" value="Cupin_2"/>
</dbReference>
<proteinExistence type="predicted"/>
<sequence length="114" mass="13295">MNTISKENCEHYKWGDNCDGWVLVDTDERSVKQELMPPNANEQFHYHQFATQFFYILKGSAMFYIDGSIQMLNAGQGIEVHPKQKHRISNHSEADLEFILYSHPSTKNDRINCD</sequence>
<accession>A0A7K1Y6H6</accession>
<reference evidence="3 4" key="1">
    <citation type="submission" date="2019-11" db="EMBL/GenBank/DDBJ databases">
        <title>Pedobacter sp. HMF7647 Genome sequencing and assembly.</title>
        <authorList>
            <person name="Kang H."/>
            <person name="Kim H."/>
            <person name="Joh K."/>
        </authorList>
    </citation>
    <scope>NUCLEOTIDE SEQUENCE [LARGE SCALE GENOMIC DNA]</scope>
    <source>
        <strain evidence="3 4">HMF7647</strain>
    </source>
</reference>
<dbReference type="GO" id="GO:0046872">
    <property type="term" value="F:metal ion binding"/>
    <property type="evidence" value="ECO:0007669"/>
    <property type="project" value="UniProtKB-KW"/>
</dbReference>
<protein>
    <submittedName>
        <fullName evidence="3">Cupin domain-containing protein</fullName>
    </submittedName>
</protein>
<dbReference type="Proteomes" id="UP000466586">
    <property type="component" value="Unassembled WGS sequence"/>
</dbReference>
<keyword evidence="1" id="KW-0479">Metal-binding</keyword>